<feature type="transmembrane region" description="Helical" evidence="1">
    <location>
        <begin position="194"/>
        <end position="213"/>
    </location>
</feature>
<evidence type="ECO:0000256" key="1">
    <source>
        <dbReference type="SAM" id="Phobius"/>
    </source>
</evidence>
<proteinExistence type="predicted"/>
<dbReference type="PANTHER" id="PTHR37810">
    <property type="entry name" value="IMMUNITY PROTEIN SDPI"/>
    <property type="match status" value="1"/>
</dbReference>
<comment type="caution">
    <text evidence="3">The sequence shown here is derived from an EMBL/GenBank/DDBJ whole genome shotgun (WGS) entry which is preliminary data.</text>
</comment>
<dbReference type="Proteomes" id="UP000248616">
    <property type="component" value="Unassembled WGS sequence"/>
</dbReference>
<keyword evidence="1" id="KW-1133">Transmembrane helix</keyword>
<accession>A0A2W7BVU1</accession>
<keyword evidence="1" id="KW-0472">Membrane</keyword>
<dbReference type="Pfam" id="PF07853">
    <property type="entry name" value="DUF1648"/>
    <property type="match status" value="1"/>
</dbReference>
<dbReference type="EMBL" id="MZXV01000070">
    <property type="protein sequence ID" value="PZV34697.1"/>
    <property type="molecule type" value="Genomic_DNA"/>
</dbReference>
<feature type="transmembrane region" description="Helical" evidence="1">
    <location>
        <begin position="74"/>
        <end position="97"/>
    </location>
</feature>
<feature type="transmembrane region" description="Helical" evidence="1">
    <location>
        <begin position="37"/>
        <end position="54"/>
    </location>
</feature>
<organism evidence="3 4">
    <name type="scientific">Mesorhizobium kowhaii</name>
    <dbReference type="NCBI Taxonomy" id="1300272"/>
    <lineage>
        <taxon>Bacteria</taxon>
        <taxon>Pseudomonadati</taxon>
        <taxon>Pseudomonadota</taxon>
        <taxon>Alphaproteobacteria</taxon>
        <taxon>Hyphomicrobiales</taxon>
        <taxon>Phyllobacteriaceae</taxon>
        <taxon>Mesorhizobium</taxon>
    </lineage>
</organism>
<keyword evidence="1" id="KW-0812">Transmembrane</keyword>
<dbReference type="InterPro" id="IPR025962">
    <property type="entry name" value="SdpI/YhfL"/>
</dbReference>
<evidence type="ECO:0000259" key="2">
    <source>
        <dbReference type="Pfam" id="PF07853"/>
    </source>
</evidence>
<dbReference type="PANTHER" id="PTHR37810:SF5">
    <property type="entry name" value="IMMUNITY PROTEIN SDPI"/>
    <property type="match status" value="1"/>
</dbReference>
<evidence type="ECO:0000313" key="3">
    <source>
        <dbReference type="EMBL" id="PZV34697.1"/>
    </source>
</evidence>
<reference evidence="4" key="1">
    <citation type="submission" date="2017-03" db="EMBL/GenBank/DDBJ databases">
        <authorList>
            <person name="Safronova V.I."/>
            <person name="Sazanova A.L."/>
            <person name="Chirak E.R."/>
        </authorList>
    </citation>
    <scope>NUCLEOTIDE SEQUENCE [LARGE SCALE GENOMIC DNA]</scope>
    <source>
        <strain evidence="4">Ach-343</strain>
    </source>
</reference>
<dbReference type="PIRSF" id="PIRSF038959">
    <property type="entry name" value="SdpI"/>
    <property type="match status" value="1"/>
</dbReference>
<dbReference type="InterPro" id="IPR026272">
    <property type="entry name" value="SdpI"/>
</dbReference>
<protein>
    <recommendedName>
        <fullName evidence="2">DUF1648 domain-containing protein</fullName>
    </recommendedName>
</protein>
<gene>
    <name evidence="3" type="ORF">B5V02_31820</name>
</gene>
<keyword evidence="4" id="KW-1185">Reference proteome</keyword>
<feature type="transmembrane region" description="Helical" evidence="1">
    <location>
        <begin position="219"/>
        <end position="240"/>
    </location>
</feature>
<dbReference type="AlphaFoldDB" id="A0A2W7BVU1"/>
<feature type="transmembrane region" description="Helical" evidence="1">
    <location>
        <begin position="148"/>
        <end position="167"/>
    </location>
</feature>
<feature type="transmembrane region" description="Helical" evidence="1">
    <location>
        <begin position="120"/>
        <end position="142"/>
    </location>
</feature>
<dbReference type="GO" id="GO:0009636">
    <property type="term" value="P:response to toxic substance"/>
    <property type="evidence" value="ECO:0007669"/>
    <property type="project" value="TreeGrafter"/>
</dbReference>
<sequence>MLLILTPIRGSIPLRCRGPAFQTANDRTGRPLIHRRLIALVLMVLSGIVAALFTSPDARIAVHWSASGEADVFAGRWVALLGAPALLALLWMVLQLWPRRQVESRQAPGEPARSLAPDQVWLTGLVLLILPQAFLIASALGFQTNRFRLMPIVLGVIMTVVGARMPFLQPNRWFGIRTPWTLGDRDVWTRTHRFGGLVFPAAGMLTASLPLFGLSDDRVGPAVLVILLTAALACVAYSWWISRRLNGQR</sequence>
<name>A0A2W7BVU1_9HYPH</name>
<dbReference type="InterPro" id="IPR012867">
    <property type="entry name" value="DUF1648"/>
</dbReference>
<dbReference type="Pfam" id="PF13630">
    <property type="entry name" value="SdpI"/>
    <property type="match status" value="1"/>
</dbReference>
<feature type="domain" description="DUF1648" evidence="2">
    <location>
        <begin position="49"/>
        <end position="87"/>
    </location>
</feature>
<evidence type="ECO:0000313" key="4">
    <source>
        <dbReference type="Proteomes" id="UP000248616"/>
    </source>
</evidence>